<evidence type="ECO:0000256" key="1">
    <source>
        <dbReference type="SAM" id="MobiDB-lite"/>
    </source>
</evidence>
<gene>
    <name evidence="2" type="primary">ORF221001</name>
</gene>
<proteinExistence type="predicted"/>
<sequence>ETLNKSKQTQGKTKRMKISEAATNKSQQSEDTPESSHLSIPDVAASEELDNLSDTSDTMDNLDMSMTPELTDCLKL</sequence>
<reference evidence="2" key="1">
    <citation type="submission" date="2014-12" db="EMBL/GenBank/DDBJ databases">
        <title>Insight into the proteome of Arion vulgaris.</title>
        <authorList>
            <person name="Aradska J."/>
            <person name="Bulat T."/>
            <person name="Smidak R."/>
            <person name="Sarate P."/>
            <person name="Gangsoo J."/>
            <person name="Sialana F."/>
            <person name="Bilban M."/>
            <person name="Lubec G."/>
        </authorList>
    </citation>
    <scope>NUCLEOTIDE SEQUENCE</scope>
    <source>
        <tissue evidence="2">Skin</tissue>
    </source>
</reference>
<feature type="non-terminal residue" evidence="2">
    <location>
        <position position="76"/>
    </location>
</feature>
<accession>A0A0B7C1H3</accession>
<name>A0A0B7C1H3_9EUPU</name>
<organism evidence="2">
    <name type="scientific">Arion vulgaris</name>
    <dbReference type="NCBI Taxonomy" id="1028688"/>
    <lineage>
        <taxon>Eukaryota</taxon>
        <taxon>Metazoa</taxon>
        <taxon>Spiralia</taxon>
        <taxon>Lophotrochozoa</taxon>
        <taxon>Mollusca</taxon>
        <taxon>Gastropoda</taxon>
        <taxon>Heterobranchia</taxon>
        <taxon>Euthyneura</taxon>
        <taxon>Panpulmonata</taxon>
        <taxon>Eupulmonata</taxon>
        <taxon>Stylommatophora</taxon>
        <taxon>Helicina</taxon>
        <taxon>Arionoidea</taxon>
        <taxon>Arionidae</taxon>
        <taxon>Arion</taxon>
    </lineage>
</organism>
<dbReference type="AlphaFoldDB" id="A0A0B7C1H3"/>
<feature type="compositionally biased region" description="Polar residues" evidence="1">
    <location>
        <begin position="1"/>
        <end position="11"/>
    </location>
</feature>
<feature type="region of interest" description="Disordered" evidence="1">
    <location>
        <begin position="1"/>
        <end position="76"/>
    </location>
</feature>
<feature type="non-terminal residue" evidence="2">
    <location>
        <position position="1"/>
    </location>
</feature>
<feature type="compositionally biased region" description="Polar residues" evidence="1">
    <location>
        <begin position="21"/>
        <end position="38"/>
    </location>
</feature>
<dbReference type="EMBL" id="HACG01052453">
    <property type="protein sequence ID" value="CEK99324.1"/>
    <property type="molecule type" value="Transcribed_RNA"/>
</dbReference>
<evidence type="ECO:0000313" key="2">
    <source>
        <dbReference type="EMBL" id="CEK99324.1"/>
    </source>
</evidence>
<protein>
    <submittedName>
        <fullName evidence="2">Uncharacterized protein</fullName>
    </submittedName>
</protein>